<organism evidence="2 3">
    <name type="scientific">Youngiibacter fragilis 232.1</name>
    <dbReference type="NCBI Taxonomy" id="994573"/>
    <lineage>
        <taxon>Bacteria</taxon>
        <taxon>Bacillati</taxon>
        <taxon>Bacillota</taxon>
        <taxon>Clostridia</taxon>
        <taxon>Eubacteriales</taxon>
        <taxon>Clostridiaceae</taxon>
        <taxon>Youngiibacter</taxon>
    </lineage>
</organism>
<dbReference type="NCBIfam" id="TIGR02532">
    <property type="entry name" value="IV_pilin_GFxxxE"/>
    <property type="match status" value="1"/>
</dbReference>
<dbReference type="OrthoDB" id="2080124at2"/>
<keyword evidence="1" id="KW-0812">Transmembrane</keyword>
<reference evidence="2 3" key="1">
    <citation type="journal article" date="2014" name="Genome Announc.">
        <title>Genome Sequence of Youngiibacter fragilis, the Type Strain of the Genus Youngiibacter.</title>
        <authorList>
            <person name="Wawrik C.B."/>
            <person name="Callaghan A.V."/>
            <person name="Stamps B.W."/>
            <person name="Wawrik B."/>
        </authorList>
    </citation>
    <scope>NUCLEOTIDE SEQUENCE [LARGE SCALE GENOMIC DNA]</scope>
    <source>
        <strain evidence="2 3">232.1</strain>
    </source>
</reference>
<comment type="caution">
    <text evidence="2">The sequence shown here is derived from an EMBL/GenBank/DDBJ whole genome shotgun (WGS) entry which is preliminary data.</text>
</comment>
<keyword evidence="3" id="KW-1185">Reference proteome</keyword>
<accession>V7I8M5</accession>
<dbReference type="InterPro" id="IPR012902">
    <property type="entry name" value="N_methyl_site"/>
</dbReference>
<dbReference type="STRING" id="994573.T472_0202395"/>
<protein>
    <recommendedName>
        <fullName evidence="4">N-terminal cleavage protein</fullName>
    </recommendedName>
</protein>
<name>V7I8M5_9CLOT</name>
<evidence type="ECO:0000256" key="1">
    <source>
        <dbReference type="SAM" id="Phobius"/>
    </source>
</evidence>
<dbReference type="Proteomes" id="UP000017747">
    <property type="component" value="Unassembled WGS sequence"/>
</dbReference>
<sequence length="307" mass="33816">MTRKKGFTLVEVLVAMSVGTFVLGIAYTLMLMSGVQAKETEVDVSVRQDIRFMQEMLMYDLQYLEVNGLIEDSGKAIIQIADGSTITYSHDPVAGVITRTGADGMVRTFLDGRAGAISINMTAAPGEAQTFNVEYIAGGKAYELEITNRIRSGVRSFGYRIPPPVIDNPNYLLYIDFENGKFAWLKDQNGAVIAVPEVKEQLPDRIEIVQVSGNAMVQVNLYRGSLMISAFGYSGSLVQFNGKGSADTVPMIYAEGMTKDTVFDIRIHNRRNLSGANASVSFGYRYSGDTAQNVNELKFTDSYFDIY</sequence>
<evidence type="ECO:0008006" key="4">
    <source>
        <dbReference type="Google" id="ProtNLM"/>
    </source>
</evidence>
<proteinExistence type="predicted"/>
<dbReference type="EMBL" id="AXUN02000035">
    <property type="protein sequence ID" value="ETA82208.1"/>
    <property type="molecule type" value="Genomic_DNA"/>
</dbReference>
<dbReference type="RefSeq" id="WP_023385728.1">
    <property type="nucleotide sequence ID" value="NZ_AXUN02000035.1"/>
</dbReference>
<dbReference type="AlphaFoldDB" id="V7I8M5"/>
<evidence type="ECO:0000313" key="2">
    <source>
        <dbReference type="EMBL" id="ETA82208.1"/>
    </source>
</evidence>
<keyword evidence="1" id="KW-0472">Membrane</keyword>
<feature type="transmembrane region" description="Helical" evidence="1">
    <location>
        <begin position="12"/>
        <end position="32"/>
    </location>
</feature>
<dbReference type="Pfam" id="PF07963">
    <property type="entry name" value="N_methyl"/>
    <property type="match status" value="1"/>
</dbReference>
<gene>
    <name evidence="2" type="ORF">T472_0202395</name>
</gene>
<keyword evidence="1" id="KW-1133">Transmembrane helix</keyword>
<evidence type="ECO:0000313" key="3">
    <source>
        <dbReference type="Proteomes" id="UP000017747"/>
    </source>
</evidence>
<dbReference type="PROSITE" id="PS00409">
    <property type="entry name" value="PROKAR_NTER_METHYL"/>
    <property type="match status" value="1"/>
</dbReference>